<evidence type="ECO:0000256" key="5">
    <source>
        <dbReference type="SAM" id="MobiDB-lite"/>
    </source>
</evidence>
<dbReference type="GO" id="GO:0005739">
    <property type="term" value="C:mitochondrion"/>
    <property type="evidence" value="ECO:0007669"/>
    <property type="project" value="UniProtKB-SubCell"/>
</dbReference>
<keyword evidence="4" id="KW-0143">Chaperone</keyword>
<sequence length="257" mass="29069">MSSSSYWLRRQWALWRERLPSLWRLEVPQPPPALQTVYRFRTEAGVEPDKPAAAAPYQVLSDASSGGFTEAQFVDGHRFEGNLSTRQSAVEPETTPAPERRSAWWGGRSPGTPPSTRRNGFAALYFPHVCDLSDYDELLLHCRERSECPRRWLFGVVTDSYVRERNSFFRPFTVSSSSSSSSSSSPPPPHTSPATPYAPVRMPLDEFVMTFQGRLVDVAEQMNRHRALAFVITLDDGTDGPFCLELDRLEAHRNDEC</sequence>
<dbReference type="Pfam" id="PF08547">
    <property type="entry name" value="CIA30"/>
    <property type="match status" value="1"/>
</dbReference>
<dbReference type="SUPFAM" id="SSF49785">
    <property type="entry name" value="Galactose-binding domain-like"/>
    <property type="match status" value="1"/>
</dbReference>
<organism evidence="7 8">
    <name type="scientific">Cyanidium caldarium</name>
    <name type="common">Red alga</name>
    <dbReference type="NCBI Taxonomy" id="2771"/>
    <lineage>
        <taxon>Eukaryota</taxon>
        <taxon>Rhodophyta</taxon>
        <taxon>Bangiophyceae</taxon>
        <taxon>Cyanidiales</taxon>
        <taxon>Cyanidiaceae</taxon>
        <taxon>Cyanidium</taxon>
    </lineage>
</organism>
<accession>A0AAV9IXN6</accession>
<keyword evidence="8" id="KW-1185">Reference proteome</keyword>
<dbReference type="AlphaFoldDB" id="A0AAV9IXN6"/>
<comment type="caution">
    <text evidence="7">The sequence shown here is derived from an EMBL/GenBank/DDBJ whole genome shotgun (WGS) entry which is preliminary data.</text>
</comment>
<proteinExistence type="inferred from homology"/>
<comment type="similarity">
    <text evidence="2">Belongs to the CIA30 family.</text>
</comment>
<dbReference type="EMBL" id="JANCYW010000011">
    <property type="protein sequence ID" value="KAK4537073.1"/>
    <property type="molecule type" value="Genomic_DNA"/>
</dbReference>
<dbReference type="InterPro" id="IPR039131">
    <property type="entry name" value="NDUFAF1"/>
</dbReference>
<dbReference type="PANTHER" id="PTHR13194">
    <property type="entry name" value="COMPLEX I INTERMEDIATE-ASSOCIATED PROTEIN 30"/>
    <property type="match status" value="1"/>
</dbReference>
<evidence type="ECO:0000313" key="7">
    <source>
        <dbReference type="EMBL" id="KAK4537073.1"/>
    </source>
</evidence>
<feature type="domain" description="NADH:ubiquinone oxidoreductase intermediate-associated protein 30" evidence="6">
    <location>
        <begin position="53"/>
        <end position="246"/>
    </location>
</feature>
<evidence type="ECO:0000313" key="8">
    <source>
        <dbReference type="Proteomes" id="UP001301350"/>
    </source>
</evidence>
<feature type="compositionally biased region" description="Low complexity" evidence="5">
    <location>
        <begin position="175"/>
        <end position="184"/>
    </location>
</feature>
<dbReference type="GO" id="GO:0051082">
    <property type="term" value="F:unfolded protein binding"/>
    <property type="evidence" value="ECO:0007669"/>
    <property type="project" value="TreeGrafter"/>
</dbReference>
<dbReference type="InterPro" id="IPR013857">
    <property type="entry name" value="NADH-UbQ_OxRdtase-assoc_prot30"/>
</dbReference>
<dbReference type="GO" id="GO:0006120">
    <property type="term" value="P:mitochondrial electron transport, NADH to ubiquinone"/>
    <property type="evidence" value="ECO:0007669"/>
    <property type="project" value="TreeGrafter"/>
</dbReference>
<feature type="region of interest" description="Disordered" evidence="5">
    <location>
        <begin position="172"/>
        <end position="198"/>
    </location>
</feature>
<evidence type="ECO:0000256" key="3">
    <source>
        <dbReference type="ARBA" id="ARBA00023128"/>
    </source>
</evidence>
<keyword evidence="3" id="KW-0496">Mitochondrion</keyword>
<dbReference type="Proteomes" id="UP001301350">
    <property type="component" value="Unassembled WGS sequence"/>
</dbReference>
<comment type="subcellular location">
    <subcellularLocation>
        <location evidence="1">Mitochondrion</location>
    </subcellularLocation>
</comment>
<evidence type="ECO:0000259" key="6">
    <source>
        <dbReference type="Pfam" id="PF08547"/>
    </source>
</evidence>
<evidence type="ECO:0000256" key="1">
    <source>
        <dbReference type="ARBA" id="ARBA00004173"/>
    </source>
</evidence>
<protein>
    <recommendedName>
        <fullName evidence="6">NADH:ubiquinone oxidoreductase intermediate-associated protein 30 domain-containing protein</fullName>
    </recommendedName>
</protein>
<evidence type="ECO:0000256" key="2">
    <source>
        <dbReference type="ARBA" id="ARBA00007884"/>
    </source>
</evidence>
<dbReference type="InterPro" id="IPR008979">
    <property type="entry name" value="Galactose-bd-like_sf"/>
</dbReference>
<reference evidence="7 8" key="1">
    <citation type="submission" date="2022-07" db="EMBL/GenBank/DDBJ databases">
        <title>Genome-wide signatures of adaptation to extreme environments.</title>
        <authorList>
            <person name="Cho C.H."/>
            <person name="Yoon H.S."/>
        </authorList>
    </citation>
    <scope>NUCLEOTIDE SEQUENCE [LARGE SCALE GENOMIC DNA]</scope>
    <source>
        <strain evidence="7 8">DBV 063 E5</strain>
    </source>
</reference>
<dbReference type="PANTHER" id="PTHR13194:SF18">
    <property type="entry name" value="COMPLEX I INTERMEDIATE-ASSOCIATED PROTEIN 30, MITOCHONDRIAL"/>
    <property type="match status" value="1"/>
</dbReference>
<evidence type="ECO:0000256" key="4">
    <source>
        <dbReference type="ARBA" id="ARBA00023186"/>
    </source>
</evidence>
<feature type="region of interest" description="Disordered" evidence="5">
    <location>
        <begin position="84"/>
        <end position="116"/>
    </location>
</feature>
<gene>
    <name evidence="7" type="ORF">CDCA_CDCA11G3098</name>
</gene>
<name>A0AAV9IXN6_CYACA</name>
<dbReference type="GO" id="GO:0032981">
    <property type="term" value="P:mitochondrial respiratory chain complex I assembly"/>
    <property type="evidence" value="ECO:0007669"/>
    <property type="project" value="TreeGrafter"/>
</dbReference>